<evidence type="ECO:0000313" key="9">
    <source>
        <dbReference type="EMBL" id="RON17533.1"/>
    </source>
</evidence>
<dbReference type="GO" id="GO:0005886">
    <property type="term" value="C:plasma membrane"/>
    <property type="evidence" value="ECO:0007669"/>
    <property type="project" value="UniProtKB-SubCell"/>
</dbReference>
<feature type="transmembrane region" description="Helical" evidence="8">
    <location>
        <begin position="142"/>
        <end position="168"/>
    </location>
</feature>
<evidence type="ECO:0000313" key="10">
    <source>
        <dbReference type="Proteomes" id="UP000285636"/>
    </source>
</evidence>
<comment type="subcellular location">
    <subcellularLocation>
        <location evidence="1">Cell membrane</location>
        <topology evidence="1">Multi-pass membrane protein</topology>
    </subcellularLocation>
</comment>
<accession>A0A423HWG8</accession>
<feature type="transmembrane region" description="Helical" evidence="8">
    <location>
        <begin position="63"/>
        <end position="88"/>
    </location>
</feature>
<dbReference type="Proteomes" id="UP000285636">
    <property type="component" value="Unassembled WGS sequence"/>
</dbReference>
<keyword evidence="4" id="KW-1003">Cell membrane</keyword>
<dbReference type="InterPro" id="IPR011606">
    <property type="entry name" value="Brnchd-chn_aa_trnsp_permease"/>
</dbReference>
<comment type="caution">
    <text evidence="9">The sequence shown here is derived from an EMBL/GenBank/DDBJ whole genome shotgun (WGS) entry which is preliminary data.</text>
</comment>
<keyword evidence="5 8" id="KW-0812">Transmembrane</keyword>
<evidence type="ECO:0000256" key="8">
    <source>
        <dbReference type="SAM" id="Phobius"/>
    </source>
</evidence>
<feature type="transmembrane region" description="Helical" evidence="8">
    <location>
        <begin position="221"/>
        <end position="236"/>
    </location>
</feature>
<feature type="transmembrane region" description="Helical" evidence="8">
    <location>
        <begin position="21"/>
        <end position="43"/>
    </location>
</feature>
<dbReference type="EMBL" id="MOBK01000010">
    <property type="protein sequence ID" value="RON17533.1"/>
    <property type="molecule type" value="Genomic_DNA"/>
</dbReference>
<keyword evidence="6 8" id="KW-1133">Transmembrane helix</keyword>
<organism evidence="9 10">
    <name type="scientific">Pseudomonas brassicacearum</name>
    <dbReference type="NCBI Taxonomy" id="930166"/>
    <lineage>
        <taxon>Bacteria</taxon>
        <taxon>Pseudomonadati</taxon>
        <taxon>Pseudomonadota</taxon>
        <taxon>Gammaproteobacteria</taxon>
        <taxon>Pseudomonadales</taxon>
        <taxon>Pseudomonadaceae</taxon>
        <taxon>Pseudomonas</taxon>
    </lineage>
</organism>
<evidence type="ECO:0000256" key="6">
    <source>
        <dbReference type="ARBA" id="ARBA00022989"/>
    </source>
</evidence>
<feature type="transmembrane region" description="Helical" evidence="8">
    <location>
        <begin position="198"/>
        <end position="215"/>
    </location>
</feature>
<dbReference type="Pfam" id="PF03591">
    <property type="entry name" value="AzlC"/>
    <property type="match status" value="1"/>
</dbReference>
<protein>
    <submittedName>
        <fullName evidence="9">Branched-chain amino acid permease (Azaleucine resistance)</fullName>
    </submittedName>
</protein>
<proteinExistence type="inferred from homology"/>
<keyword evidence="3" id="KW-0813">Transport</keyword>
<evidence type="ECO:0000256" key="7">
    <source>
        <dbReference type="ARBA" id="ARBA00023136"/>
    </source>
</evidence>
<evidence type="ECO:0000256" key="1">
    <source>
        <dbReference type="ARBA" id="ARBA00004651"/>
    </source>
</evidence>
<evidence type="ECO:0000256" key="2">
    <source>
        <dbReference type="ARBA" id="ARBA00010735"/>
    </source>
</evidence>
<reference evidence="9 10" key="1">
    <citation type="submission" date="2016-10" db="EMBL/GenBank/DDBJ databases">
        <title>Comparative genome analysis of multiple Pseudomonas spp. focuses on biocontrol and plant growth promoting traits.</title>
        <authorList>
            <person name="Tao X.-Y."/>
            <person name="Taylor C.G."/>
        </authorList>
    </citation>
    <scope>NUCLEOTIDE SEQUENCE [LARGE SCALE GENOMIC DNA]</scope>
    <source>
        <strain evidence="9 10">38D7</strain>
    </source>
</reference>
<name>A0A423HWG8_9PSED</name>
<keyword evidence="7 8" id="KW-0472">Membrane</keyword>
<evidence type="ECO:0000256" key="3">
    <source>
        <dbReference type="ARBA" id="ARBA00022448"/>
    </source>
</evidence>
<dbReference type="RefSeq" id="WP_046031272.1">
    <property type="nucleotide sequence ID" value="NZ_MOBK01000010.1"/>
</dbReference>
<dbReference type="AlphaFoldDB" id="A0A423HWG8"/>
<evidence type="ECO:0000256" key="5">
    <source>
        <dbReference type="ARBA" id="ARBA00022692"/>
    </source>
</evidence>
<evidence type="ECO:0000256" key="4">
    <source>
        <dbReference type="ARBA" id="ARBA00022475"/>
    </source>
</evidence>
<comment type="similarity">
    <text evidence="2">Belongs to the AzlC family.</text>
</comment>
<dbReference type="GO" id="GO:1903785">
    <property type="term" value="P:L-valine transmembrane transport"/>
    <property type="evidence" value="ECO:0007669"/>
    <property type="project" value="TreeGrafter"/>
</dbReference>
<sequence>MNETSSSRPLMVGPQQRSRTFAEASPVVAGYFTVSFVFGLMAVNAGMPVWLPVAMCLFVYAGASQFAALALITSGASLTTIVLTTFLINARHMLMSVYMAKALQAMGLSRLERWCYAGGLTDESFAFHSVKLGKGAPVNVRYLIGFNLFCHTSWVLGGLLGAICAQYAAHLIKYQLDYALTAMMLYVLVSLCNTRNKLIAALAAVACMGALSLVGSSPFNVFIATFVGCGVGVCLTKRS</sequence>
<gene>
    <name evidence="9" type="ORF">BK660_23050</name>
</gene>
<dbReference type="PANTHER" id="PTHR34979">
    <property type="entry name" value="INNER MEMBRANE PROTEIN YGAZ"/>
    <property type="match status" value="1"/>
</dbReference>
<dbReference type="PANTHER" id="PTHR34979:SF1">
    <property type="entry name" value="INNER MEMBRANE PROTEIN YGAZ"/>
    <property type="match status" value="1"/>
</dbReference>
<feature type="transmembrane region" description="Helical" evidence="8">
    <location>
        <begin position="174"/>
        <end position="191"/>
    </location>
</feature>